<dbReference type="PANTHER" id="PTHR33365">
    <property type="entry name" value="YALI0B05434P"/>
    <property type="match status" value="1"/>
</dbReference>
<comment type="similarity">
    <text evidence="1">Belongs to the ustYa family.</text>
</comment>
<proteinExistence type="inferred from homology"/>
<dbReference type="OrthoDB" id="3687641at2759"/>
<keyword evidence="2" id="KW-1133">Transmembrane helix</keyword>
<keyword evidence="4" id="KW-1185">Reference proteome</keyword>
<evidence type="ECO:0008006" key="5">
    <source>
        <dbReference type="Google" id="ProtNLM"/>
    </source>
</evidence>
<reference evidence="3 4" key="1">
    <citation type="submission" date="2016-07" db="EMBL/GenBank/DDBJ databases">
        <title>Pervasive Adenine N6-methylation of Active Genes in Fungi.</title>
        <authorList>
            <consortium name="DOE Joint Genome Institute"/>
            <person name="Mondo S.J."/>
            <person name="Dannebaum R.O."/>
            <person name="Kuo R.C."/>
            <person name="Labutti K."/>
            <person name="Haridas S."/>
            <person name="Kuo A."/>
            <person name="Salamov A."/>
            <person name="Ahrendt S.R."/>
            <person name="Lipzen A."/>
            <person name="Sullivan W."/>
            <person name="Andreopoulos W.B."/>
            <person name="Clum A."/>
            <person name="Lindquist E."/>
            <person name="Daum C."/>
            <person name="Ramamoorthy G.K."/>
            <person name="Gryganskyi A."/>
            <person name="Culley D."/>
            <person name="Magnuson J.K."/>
            <person name="James T.Y."/>
            <person name="O'Malley M.A."/>
            <person name="Stajich J.E."/>
            <person name="Spatafora J.W."/>
            <person name="Visel A."/>
            <person name="Grigoriev I.V."/>
        </authorList>
    </citation>
    <scope>NUCLEOTIDE SEQUENCE [LARGE SCALE GENOMIC DNA]</scope>
    <source>
        <strain evidence="3 4">CBS 115471</strain>
    </source>
</reference>
<dbReference type="GO" id="GO:0043386">
    <property type="term" value="P:mycotoxin biosynthetic process"/>
    <property type="evidence" value="ECO:0007669"/>
    <property type="project" value="InterPro"/>
</dbReference>
<keyword evidence="2" id="KW-0472">Membrane</keyword>
<accession>A0A1Y2A620</accession>
<dbReference type="Proteomes" id="UP000193144">
    <property type="component" value="Unassembled WGS sequence"/>
</dbReference>
<protein>
    <recommendedName>
        <fullName evidence="5">Tat pathway signal sequence</fullName>
    </recommendedName>
</protein>
<dbReference type="EMBL" id="MCFA01000009">
    <property type="protein sequence ID" value="ORY17949.1"/>
    <property type="molecule type" value="Genomic_DNA"/>
</dbReference>
<dbReference type="Pfam" id="PF11807">
    <property type="entry name" value="UstYa"/>
    <property type="match status" value="1"/>
</dbReference>
<evidence type="ECO:0000313" key="3">
    <source>
        <dbReference type="EMBL" id="ORY17949.1"/>
    </source>
</evidence>
<feature type="transmembrane region" description="Helical" evidence="2">
    <location>
        <begin position="44"/>
        <end position="66"/>
    </location>
</feature>
<dbReference type="AlphaFoldDB" id="A0A1Y2A620"/>
<sequence>MFRQIFQKHVKFSEIPQKEDSEALLPSPSDSTYAGRKNPRGPTLTALLSCVLCSVGTLGIVLWLGLRLQDGHLVFDADKFCIHHISRYCKNHLSPLVKEVEPNWHTVLFNGSFLKENIYRQSAGPEVDAAWSALGVDYRSIIVPANEGDRTGLRKDQVQVSDYYGGGYPANVEGLHHLHCLNLLRKSLYWNYEYYRDQKKGAFVNEDYVVQYHVTHCLDILRQQLMCVVDVGVLGQVWYQVEGEDHPTPFTDFNTKHKCRDYEAVQKWAEEHQLPPESEVDMSKFYKMPKLGDWINPEVP</sequence>
<comment type="caution">
    <text evidence="3">The sequence shown here is derived from an EMBL/GenBank/DDBJ whole genome shotgun (WGS) entry which is preliminary data.</text>
</comment>
<evidence type="ECO:0000313" key="4">
    <source>
        <dbReference type="Proteomes" id="UP000193144"/>
    </source>
</evidence>
<dbReference type="InterPro" id="IPR021765">
    <property type="entry name" value="UstYa-like"/>
</dbReference>
<name>A0A1Y2A620_9PLEO</name>
<organism evidence="3 4">
    <name type="scientific">Clohesyomyces aquaticus</name>
    <dbReference type="NCBI Taxonomy" id="1231657"/>
    <lineage>
        <taxon>Eukaryota</taxon>
        <taxon>Fungi</taxon>
        <taxon>Dikarya</taxon>
        <taxon>Ascomycota</taxon>
        <taxon>Pezizomycotina</taxon>
        <taxon>Dothideomycetes</taxon>
        <taxon>Pleosporomycetidae</taxon>
        <taxon>Pleosporales</taxon>
        <taxon>Lindgomycetaceae</taxon>
        <taxon>Clohesyomyces</taxon>
    </lineage>
</organism>
<gene>
    <name evidence="3" type="ORF">BCR34DRAFT_473967</name>
</gene>
<evidence type="ECO:0000256" key="2">
    <source>
        <dbReference type="SAM" id="Phobius"/>
    </source>
</evidence>
<evidence type="ECO:0000256" key="1">
    <source>
        <dbReference type="ARBA" id="ARBA00035112"/>
    </source>
</evidence>
<dbReference type="STRING" id="1231657.A0A1Y2A620"/>
<dbReference type="PANTHER" id="PTHR33365:SF13">
    <property type="entry name" value="TAT PATHWAY SIGNAL SEQUENCE"/>
    <property type="match status" value="1"/>
</dbReference>
<keyword evidence="2" id="KW-0812">Transmembrane</keyword>